<dbReference type="Pfam" id="PF21222">
    <property type="entry name" value="Lamp2_2nd"/>
    <property type="match status" value="1"/>
</dbReference>
<organism evidence="18 19">
    <name type="scientific">Astatotilapia calliptera</name>
    <name type="common">Eastern happy</name>
    <name type="synonym">Chromis callipterus</name>
    <dbReference type="NCBI Taxonomy" id="8154"/>
    <lineage>
        <taxon>Eukaryota</taxon>
        <taxon>Metazoa</taxon>
        <taxon>Chordata</taxon>
        <taxon>Craniata</taxon>
        <taxon>Vertebrata</taxon>
        <taxon>Euteleostomi</taxon>
        <taxon>Actinopterygii</taxon>
        <taxon>Neopterygii</taxon>
        <taxon>Teleostei</taxon>
        <taxon>Neoteleostei</taxon>
        <taxon>Acanthomorphata</taxon>
        <taxon>Ovalentaria</taxon>
        <taxon>Cichlomorphae</taxon>
        <taxon>Cichliformes</taxon>
        <taxon>Cichlidae</taxon>
        <taxon>African cichlids</taxon>
        <taxon>Pseudocrenilabrinae</taxon>
        <taxon>Haplochromini</taxon>
        <taxon>Astatotilapia</taxon>
    </lineage>
</organism>
<comment type="similarity">
    <text evidence="12">Belongs to the LAMP family.</text>
</comment>
<sequence length="467" mass="50168">MMSRCLFFFVFGIVFQLSHGIEFNVTKDGKLCLYANLELTFSVTYEDLDNQTQTAVFALTDDANSTKSTCDAKHSMLILNFGEGHAFSMSFSKIEEVYEADVVTFTYNLGDPVHFPNSKSKEPTVATGFPDIKNIGMDTCYSCKSEDLIESGDVNITLWDVQMQAFISDGNKSSEISSCPADEPISSTTAGPNTTTTAAPNATTTTVPTTAPNTTTLAPNTTTLAPNTTTLAPNTTTLAPNTTTLAPNTTTLAPNTTTLAPNTTTMPVPTTTPVPTLPVPTTGNYSIGTVNGTVCLLANFGLRIGIKGEEMNLDPNMANVSGSCGVNSSELTLASKKMTIRFTFTNDTKKFRLHDLNISVSTSSGNFSVENSSLNLWEASIGSSYMCNKEQTFNITDTLSIHTFSLHVQPFGVNKGVFSTAEECFLDSDLSFLVPIAVGVALSFLIILVLISYLIGRRKSRTGYQSV</sequence>
<dbReference type="InterPro" id="IPR048524">
    <property type="entry name" value="Lamp2-like_TM"/>
</dbReference>
<feature type="signal peptide" evidence="15">
    <location>
        <begin position="1"/>
        <end position="20"/>
    </location>
</feature>
<feature type="disulfide bond" evidence="12">
    <location>
        <begin position="387"/>
        <end position="424"/>
    </location>
</feature>
<dbReference type="Bgee" id="ENSACLG00000001446">
    <property type="expression patterns" value="Expressed in testis and 8 other cell types or tissues"/>
</dbReference>
<dbReference type="Ensembl" id="ENSACLT00000002131.2">
    <property type="protein sequence ID" value="ENSACLP00000002085.1"/>
    <property type="gene ID" value="ENSACLG00000001446.2"/>
</dbReference>
<dbReference type="InterPro" id="IPR048528">
    <property type="entry name" value="Lamp2-like_luminal"/>
</dbReference>
<proteinExistence type="inferred from homology"/>
<keyword evidence="4 12" id="KW-0812">Transmembrane</keyword>
<dbReference type="PANTHER" id="PTHR11506:SF6">
    <property type="entry name" value="LYSOSOME-ASSOCIATED MEMBRANE GLYCOPROTEIN 2"/>
    <property type="match status" value="1"/>
</dbReference>
<evidence type="ECO:0000256" key="1">
    <source>
        <dbReference type="ARBA" id="ARBA00004251"/>
    </source>
</evidence>
<keyword evidence="7 14" id="KW-1133">Transmembrane helix</keyword>
<reference evidence="18 19" key="1">
    <citation type="submission" date="2018-05" db="EMBL/GenBank/DDBJ databases">
        <authorList>
            <person name="Datahose"/>
        </authorList>
    </citation>
    <scope>NUCLEOTIDE SEQUENCE</scope>
</reference>
<feature type="chain" id="PRO_5018067682" description="Lysosomal-associated membrane protein 2" evidence="15">
    <location>
        <begin position="21"/>
        <end position="467"/>
    </location>
</feature>
<evidence type="ECO:0000256" key="9">
    <source>
        <dbReference type="ARBA" id="ARBA00023157"/>
    </source>
</evidence>
<dbReference type="STRING" id="8154.ENSACLP00000002085"/>
<evidence type="ECO:0000313" key="18">
    <source>
        <dbReference type="Ensembl" id="ENSACLP00000002085.1"/>
    </source>
</evidence>
<dbReference type="CDD" id="cd12087">
    <property type="entry name" value="TM_EGFR-like"/>
    <property type="match status" value="1"/>
</dbReference>
<dbReference type="PRINTS" id="PR00336">
    <property type="entry name" value="LYSASSOCTDMP"/>
</dbReference>
<evidence type="ECO:0000256" key="10">
    <source>
        <dbReference type="ARBA" id="ARBA00023180"/>
    </source>
</evidence>
<keyword evidence="6" id="KW-0967">Endosome</keyword>
<keyword evidence="10" id="KW-0325">Glycoprotein</keyword>
<dbReference type="GO" id="GO:0005886">
    <property type="term" value="C:plasma membrane"/>
    <property type="evidence" value="ECO:0007669"/>
    <property type="project" value="UniProtKB-SubCell"/>
</dbReference>
<keyword evidence="5 15" id="KW-0732">Signal</keyword>
<dbReference type="GeneID" id="113008432"/>
<feature type="region of interest" description="Disordered" evidence="13">
    <location>
        <begin position="172"/>
        <end position="239"/>
    </location>
</feature>
<dbReference type="OMA" id="NDITIMF"/>
<reference evidence="18" key="3">
    <citation type="submission" date="2025-08" db="UniProtKB">
        <authorList>
            <consortium name="Ensembl"/>
        </authorList>
    </citation>
    <scope>IDENTIFICATION</scope>
</reference>
<feature type="disulfide bond" evidence="12">
    <location>
        <begin position="143"/>
        <end position="179"/>
    </location>
</feature>
<gene>
    <name evidence="18" type="primary">LAMP2</name>
</gene>
<evidence type="ECO:0000256" key="7">
    <source>
        <dbReference type="ARBA" id="ARBA00022989"/>
    </source>
</evidence>
<evidence type="ECO:0000256" key="3">
    <source>
        <dbReference type="ARBA" id="ARBA00022475"/>
    </source>
</evidence>
<evidence type="ECO:0000259" key="17">
    <source>
        <dbReference type="Pfam" id="PF21222"/>
    </source>
</evidence>
<evidence type="ECO:0000256" key="5">
    <source>
        <dbReference type="ARBA" id="ARBA00022729"/>
    </source>
</evidence>
<feature type="domain" description="Lysosome-associated membrane glycoprotein 2-like luminal" evidence="16">
    <location>
        <begin position="280"/>
        <end position="413"/>
    </location>
</feature>
<evidence type="ECO:0000256" key="6">
    <source>
        <dbReference type="ARBA" id="ARBA00022753"/>
    </source>
</evidence>
<feature type="transmembrane region" description="Helical" evidence="14">
    <location>
        <begin position="432"/>
        <end position="455"/>
    </location>
</feature>
<evidence type="ECO:0008006" key="20">
    <source>
        <dbReference type="Google" id="ProtNLM"/>
    </source>
</evidence>
<evidence type="ECO:0000256" key="2">
    <source>
        <dbReference type="ARBA" id="ARBA00004530"/>
    </source>
</evidence>
<feature type="domain" description="Lysosome-associated membrane glycoprotein 2-like luminal" evidence="16">
    <location>
        <begin position="22"/>
        <end position="166"/>
    </location>
</feature>
<keyword evidence="19" id="KW-1185">Reference proteome</keyword>
<dbReference type="AlphaFoldDB" id="A0A3P8NBC7"/>
<dbReference type="GO" id="GO:0005765">
    <property type="term" value="C:lysosomal membrane"/>
    <property type="evidence" value="ECO:0007669"/>
    <property type="project" value="UniProtKB-SubCell"/>
</dbReference>
<accession>A0A3P8NBC7</accession>
<evidence type="ECO:0000259" key="16">
    <source>
        <dbReference type="Pfam" id="PF01299"/>
    </source>
</evidence>
<dbReference type="OrthoDB" id="6232933at2759"/>
<reference evidence="18" key="4">
    <citation type="submission" date="2025-09" db="UniProtKB">
        <authorList>
            <consortium name="Ensembl"/>
        </authorList>
    </citation>
    <scope>IDENTIFICATION</scope>
</reference>
<evidence type="ECO:0000256" key="14">
    <source>
        <dbReference type="SAM" id="Phobius"/>
    </source>
</evidence>
<evidence type="ECO:0000256" key="8">
    <source>
        <dbReference type="ARBA" id="ARBA00023136"/>
    </source>
</evidence>
<evidence type="ECO:0000256" key="13">
    <source>
        <dbReference type="SAM" id="MobiDB-lite"/>
    </source>
</evidence>
<feature type="compositionally biased region" description="Low complexity" evidence="13">
    <location>
        <begin position="188"/>
        <end position="239"/>
    </location>
</feature>
<name>A0A3P8NBC7_ASTCA</name>
<dbReference type="Proteomes" id="UP000265100">
    <property type="component" value="Chromosome 2"/>
</dbReference>
<dbReference type="Pfam" id="PF01299">
    <property type="entry name" value="Lamp2-like_luminal"/>
    <property type="match status" value="2"/>
</dbReference>
<evidence type="ECO:0000313" key="19">
    <source>
        <dbReference type="Proteomes" id="UP000265100"/>
    </source>
</evidence>
<dbReference type="GO" id="GO:0031902">
    <property type="term" value="C:late endosome membrane"/>
    <property type="evidence" value="ECO:0007669"/>
    <property type="project" value="TreeGrafter"/>
</dbReference>
<dbReference type="FunFam" id="2.40.160.110:FF:000001">
    <property type="entry name" value="lysosome-associated membrane glycoprotein 2 isoform X2"/>
    <property type="match status" value="1"/>
</dbReference>
<keyword evidence="8 12" id="KW-0472">Membrane</keyword>
<dbReference type="PANTHER" id="PTHR11506">
    <property type="entry name" value="LYSOSOME-ASSOCIATED MEMBRANE GLYCOPROTEIN"/>
    <property type="match status" value="1"/>
</dbReference>
<keyword evidence="9 12" id="KW-1015">Disulfide bond</keyword>
<comment type="caution">
    <text evidence="12">Lacks conserved residue(s) required for the propagation of feature annotation.</text>
</comment>
<keyword evidence="3" id="KW-1003">Cell membrane</keyword>
<comment type="subcellular location">
    <subcellularLocation>
        <location evidence="1">Cell membrane</location>
        <topology evidence="1">Single-pass type I membrane protein</topology>
    </subcellularLocation>
    <subcellularLocation>
        <location evidence="2">Endosome membrane</location>
        <topology evidence="2">Single-pass type I membrane protein</topology>
    </subcellularLocation>
    <subcellularLocation>
        <location evidence="12">Lysosome membrane</location>
        <topology evidence="12">Single-pass type I membrane protein</topology>
    </subcellularLocation>
</comment>
<dbReference type="InterPro" id="IPR002000">
    <property type="entry name" value="Lysosome-assoc_membr_glycop"/>
</dbReference>
<evidence type="ECO:0000256" key="11">
    <source>
        <dbReference type="ARBA" id="ARBA00023228"/>
    </source>
</evidence>
<protein>
    <recommendedName>
        <fullName evidence="20">Lysosomal-associated membrane protein 2</fullName>
    </recommendedName>
</protein>
<dbReference type="GO" id="GO:0072594">
    <property type="term" value="P:establishment of protein localization to organelle"/>
    <property type="evidence" value="ECO:0007669"/>
    <property type="project" value="TreeGrafter"/>
</dbReference>
<keyword evidence="11 12" id="KW-0458">Lysosome</keyword>
<evidence type="ECO:0000256" key="4">
    <source>
        <dbReference type="ARBA" id="ARBA00022692"/>
    </source>
</evidence>
<dbReference type="Gene3D" id="2.40.160.110">
    <property type="match status" value="2"/>
</dbReference>
<dbReference type="GeneTree" id="ENSGT00950000182899"/>
<reference evidence="19" key="2">
    <citation type="submission" date="2023-03" db="EMBL/GenBank/DDBJ databases">
        <authorList>
            <consortium name="Wellcome Sanger Institute Data Sharing"/>
        </authorList>
    </citation>
    <scope>NUCLEOTIDE SEQUENCE [LARGE SCALE GENOMIC DNA]</scope>
</reference>
<feature type="domain" description="Lysosome-associated membrane glycoprotein 2-like transmembrane" evidence="17">
    <location>
        <begin position="434"/>
        <end position="465"/>
    </location>
</feature>
<dbReference type="PROSITE" id="PS51407">
    <property type="entry name" value="LAMP_3"/>
    <property type="match status" value="1"/>
</dbReference>
<evidence type="ECO:0000256" key="12">
    <source>
        <dbReference type="PROSITE-ProRule" id="PRU00740"/>
    </source>
</evidence>
<evidence type="ECO:0000256" key="15">
    <source>
        <dbReference type="SAM" id="SignalP"/>
    </source>
</evidence>
<dbReference type="RefSeq" id="XP_026001632.1">
    <property type="nucleotide sequence ID" value="XM_026145847.1"/>
</dbReference>